<keyword evidence="8 12" id="KW-1133">Transmembrane helix</keyword>
<dbReference type="Gene3D" id="1.20.120.1770">
    <property type="match status" value="1"/>
</dbReference>
<organism evidence="14 15">
    <name type="scientific">Ridgeia piscesae</name>
    <name type="common">Tubeworm</name>
    <dbReference type="NCBI Taxonomy" id="27915"/>
    <lineage>
        <taxon>Eukaryota</taxon>
        <taxon>Metazoa</taxon>
        <taxon>Spiralia</taxon>
        <taxon>Lophotrochozoa</taxon>
        <taxon>Annelida</taxon>
        <taxon>Polychaeta</taxon>
        <taxon>Sedentaria</taxon>
        <taxon>Canalipalpata</taxon>
        <taxon>Sabellida</taxon>
        <taxon>Siboglinidae</taxon>
        <taxon>Ridgeia</taxon>
    </lineage>
</organism>
<evidence type="ECO:0000256" key="12">
    <source>
        <dbReference type="SAM" id="Phobius"/>
    </source>
</evidence>
<dbReference type="EC" id="7.2.1.3" evidence="11"/>
<dbReference type="GO" id="GO:0046872">
    <property type="term" value="F:metal ion binding"/>
    <property type="evidence" value="ECO:0007669"/>
    <property type="project" value="UniProtKB-KW"/>
</dbReference>
<dbReference type="InterPro" id="IPR045150">
    <property type="entry name" value="CYB561D1/2"/>
</dbReference>
<protein>
    <recommendedName>
        <fullName evidence="11">ascorbate ferrireductase (transmembrane)</fullName>
        <ecNumber evidence="11">7.2.1.3</ecNumber>
    </recommendedName>
</protein>
<evidence type="ECO:0000259" key="13">
    <source>
        <dbReference type="PROSITE" id="PS50939"/>
    </source>
</evidence>
<evidence type="ECO:0000256" key="2">
    <source>
        <dbReference type="ARBA" id="ARBA00004141"/>
    </source>
</evidence>
<keyword evidence="9" id="KW-0408">Iron</keyword>
<comment type="cofactor">
    <cofactor evidence="1">
        <name>heme b</name>
        <dbReference type="ChEBI" id="CHEBI:60344"/>
    </cofactor>
</comment>
<dbReference type="GO" id="GO:0016020">
    <property type="term" value="C:membrane"/>
    <property type="evidence" value="ECO:0007669"/>
    <property type="project" value="UniProtKB-SubCell"/>
</dbReference>
<dbReference type="GO" id="GO:0140575">
    <property type="term" value="F:transmembrane monodehydroascorbate reductase activity"/>
    <property type="evidence" value="ECO:0007669"/>
    <property type="project" value="InterPro"/>
</dbReference>
<sequence length="196" mass="21379">MLFYASLPPLCVIPVQLHGAVVLVFQFGFLLSEAILIFSPQISILASGTRKTRVFVHWAGAVAALICVVVGLATVWWNKELRNKSHATTWHGIVGYATVAYLGMQCCAGTMVKYPSVVKNMVRFADLKMYHATSGLALFTLGCVSLVLGMYSNYFNRLVTGTVWYACVGCVAFLALTMTKQVTSAYLQKPAPVAKK</sequence>
<feature type="domain" description="Cytochrome b561" evidence="13">
    <location>
        <begin position="1"/>
        <end position="187"/>
    </location>
</feature>
<reference evidence="14" key="1">
    <citation type="journal article" date="2023" name="Mol. Biol. Evol.">
        <title>Third-Generation Sequencing Reveals the Adaptive Role of the Epigenome in Three Deep-Sea Polychaetes.</title>
        <authorList>
            <person name="Perez M."/>
            <person name="Aroh O."/>
            <person name="Sun Y."/>
            <person name="Lan Y."/>
            <person name="Juniper S.K."/>
            <person name="Young C.R."/>
            <person name="Angers B."/>
            <person name="Qian P.Y."/>
        </authorList>
    </citation>
    <scope>NUCLEOTIDE SEQUENCE</scope>
    <source>
        <strain evidence="14">R07B-5</strain>
    </source>
</reference>
<evidence type="ECO:0000256" key="6">
    <source>
        <dbReference type="ARBA" id="ARBA00022723"/>
    </source>
</evidence>
<comment type="subcellular location">
    <subcellularLocation>
        <location evidence="2">Membrane</location>
        <topology evidence="2">Multi-pass membrane protein</topology>
    </subcellularLocation>
</comment>
<keyword evidence="5 12" id="KW-0812">Transmembrane</keyword>
<feature type="transmembrane region" description="Helical" evidence="12">
    <location>
        <begin position="20"/>
        <end position="42"/>
    </location>
</feature>
<keyword evidence="4" id="KW-0349">Heme</keyword>
<accession>A0AAD9P566</accession>
<proteinExistence type="predicted"/>
<evidence type="ECO:0000256" key="10">
    <source>
        <dbReference type="ARBA" id="ARBA00023136"/>
    </source>
</evidence>
<dbReference type="PANTHER" id="PTHR15422">
    <property type="entry name" value="OS05G0565100 PROTEIN"/>
    <property type="match status" value="1"/>
</dbReference>
<keyword evidence="7" id="KW-0249">Electron transport</keyword>
<keyword evidence="3" id="KW-0813">Transport</keyword>
<evidence type="ECO:0000256" key="1">
    <source>
        <dbReference type="ARBA" id="ARBA00001970"/>
    </source>
</evidence>
<evidence type="ECO:0000256" key="7">
    <source>
        <dbReference type="ARBA" id="ARBA00022982"/>
    </source>
</evidence>
<dbReference type="PROSITE" id="PS50939">
    <property type="entry name" value="CYTOCHROME_B561"/>
    <property type="match status" value="1"/>
</dbReference>
<dbReference type="InterPro" id="IPR006593">
    <property type="entry name" value="Cyt_b561/ferric_Rdtase_TM"/>
</dbReference>
<dbReference type="GO" id="GO:0140571">
    <property type="term" value="F:transmembrane ascorbate ferrireductase activity"/>
    <property type="evidence" value="ECO:0007669"/>
    <property type="project" value="UniProtKB-EC"/>
</dbReference>
<dbReference type="SMART" id="SM00665">
    <property type="entry name" value="B561"/>
    <property type="match status" value="1"/>
</dbReference>
<dbReference type="Pfam" id="PF03188">
    <property type="entry name" value="Cytochrom_B561"/>
    <property type="match status" value="1"/>
</dbReference>
<evidence type="ECO:0000256" key="9">
    <source>
        <dbReference type="ARBA" id="ARBA00023004"/>
    </source>
</evidence>
<evidence type="ECO:0000256" key="4">
    <source>
        <dbReference type="ARBA" id="ARBA00022617"/>
    </source>
</evidence>
<evidence type="ECO:0000256" key="8">
    <source>
        <dbReference type="ARBA" id="ARBA00022989"/>
    </source>
</evidence>
<dbReference type="AlphaFoldDB" id="A0AAD9P566"/>
<evidence type="ECO:0000256" key="11">
    <source>
        <dbReference type="ARBA" id="ARBA00024225"/>
    </source>
</evidence>
<dbReference type="CDD" id="cd08761">
    <property type="entry name" value="Cyt_b561_CYB561D2_like"/>
    <property type="match status" value="1"/>
</dbReference>
<feature type="transmembrane region" description="Helical" evidence="12">
    <location>
        <begin position="163"/>
        <end position="179"/>
    </location>
</feature>
<keyword evidence="6" id="KW-0479">Metal-binding</keyword>
<feature type="transmembrane region" description="Helical" evidence="12">
    <location>
        <begin position="54"/>
        <end position="77"/>
    </location>
</feature>
<feature type="transmembrane region" description="Helical" evidence="12">
    <location>
        <begin position="129"/>
        <end position="151"/>
    </location>
</feature>
<evidence type="ECO:0000313" key="15">
    <source>
        <dbReference type="Proteomes" id="UP001209878"/>
    </source>
</evidence>
<evidence type="ECO:0000313" key="14">
    <source>
        <dbReference type="EMBL" id="KAK2188356.1"/>
    </source>
</evidence>
<feature type="transmembrane region" description="Helical" evidence="12">
    <location>
        <begin position="89"/>
        <end position="108"/>
    </location>
</feature>
<keyword evidence="10 12" id="KW-0472">Membrane</keyword>
<comment type="caution">
    <text evidence="14">The sequence shown here is derived from an EMBL/GenBank/DDBJ whole genome shotgun (WGS) entry which is preliminary data.</text>
</comment>
<gene>
    <name evidence="14" type="ORF">NP493_135g05039</name>
</gene>
<evidence type="ECO:0000256" key="5">
    <source>
        <dbReference type="ARBA" id="ARBA00022692"/>
    </source>
</evidence>
<dbReference type="PANTHER" id="PTHR15422:SF45">
    <property type="entry name" value="CYTOCHROME B561 DOMAIN-CONTAINING PROTEIN"/>
    <property type="match status" value="1"/>
</dbReference>
<keyword evidence="15" id="KW-1185">Reference proteome</keyword>
<evidence type="ECO:0000256" key="3">
    <source>
        <dbReference type="ARBA" id="ARBA00022448"/>
    </source>
</evidence>
<dbReference type="EMBL" id="JAODUO010000135">
    <property type="protein sequence ID" value="KAK2188356.1"/>
    <property type="molecule type" value="Genomic_DNA"/>
</dbReference>
<name>A0AAD9P566_RIDPI</name>
<dbReference type="Proteomes" id="UP001209878">
    <property type="component" value="Unassembled WGS sequence"/>
</dbReference>